<dbReference type="InterPro" id="IPR019843">
    <property type="entry name" value="DNA_pol-X_BS"/>
</dbReference>
<dbReference type="Proteomes" id="UP001187192">
    <property type="component" value="Unassembled WGS sequence"/>
</dbReference>
<gene>
    <name evidence="7" type="ORF">TIFTF001_037460</name>
</gene>
<keyword evidence="3 4" id="KW-0548">Nucleotidyltransferase</keyword>
<evidence type="ECO:0000256" key="1">
    <source>
        <dbReference type="ARBA" id="ARBA00008323"/>
    </source>
</evidence>
<dbReference type="InterPro" id="IPR029398">
    <property type="entry name" value="PolB_thumb"/>
</dbReference>
<dbReference type="GO" id="GO:0046872">
    <property type="term" value="F:metal ion binding"/>
    <property type="evidence" value="ECO:0007669"/>
    <property type="project" value="UniProtKB-UniRule"/>
</dbReference>
<dbReference type="PANTHER" id="PTHR11276">
    <property type="entry name" value="DNA POLYMERASE TYPE-X FAMILY MEMBER"/>
    <property type="match status" value="1"/>
</dbReference>
<feature type="domain" description="DNA polymerase beta palm" evidence="6">
    <location>
        <begin position="2"/>
        <end position="103"/>
    </location>
</feature>
<dbReference type="PRINTS" id="PR00869">
    <property type="entry name" value="DNAPOLX"/>
</dbReference>
<comment type="similarity">
    <text evidence="1 4">Belongs to the DNA polymerase type-X family.</text>
</comment>
<keyword evidence="8" id="KW-1185">Reference proteome</keyword>
<sequence length="180" mass="20350">MESLLRKAAEDILTGIAVICGGSFRRGKASCGDMDIVFTHPDGKSHKGFLPKFVKRLKDMSFLREDLVFSTHSEEGTDSGVDTYSGLCTYPGRELGHRIDFKFPTIKQRFFQVDLILGCRLRLLAESKGFRLDDTGLYPATHGSPDKWGIKATVSLKFDEEKEVFDFLGFPWLEPHERNL</sequence>
<proteinExistence type="inferred from homology"/>
<dbReference type="PRINTS" id="PR00870">
    <property type="entry name" value="DNAPOLXBETA"/>
</dbReference>
<comment type="caution">
    <text evidence="7">The sequence shown here is derived from an EMBL/GenBank/DDBJ whole genome shotgun (WGS) entry which is preliminary data.</text>
</comment>
<comment type="function">
    <text evidence="4">DNA polymerase that functions in several pathways of DNA repair. Involved in base excision repair (BER) responsible for repair of lesions that give rise to abasic (AP) sites in DNA. Also contributes to DNA double-strand break repair by non-homologous end joining and homologous recombination. Has both template-dependent and template-independent (terminal transferase) DNA polymerase activities. Has also a 5'-deoxyribose-5-phosphate lyase (dRP lyase) activity.</text>
</comment>
<dbReference type="Pfam" id="PF14792">
    <property type="entry name" value="DNA_pol_B_palm"/>
    <property type="match status" value="1"/>
</dbReference>
<evidence type="ECO:0000256" key="4">
    <source>
        <dbReference type="RuleBase" id="RU366014"/>
    </source>
</evidence>
<dbReference type="GO" id="GO:0005634">
    <property type="term" value="C:nucleus"/>
    <property type="evidence" value="ECO:0007669"/>
    <property type="project" value="UniProtKB-SubCell"/>
</dbReference>
<dbReference type="GO" id="GO:0003677">
    <property type="term" value="F:DNA binding"/>
    <property type="evidence" value="ECO:0007669"/>
    <property type="project" value="UniProtKB-UniRule"/>
</dbReference>
<keyword evidence="4" id="KW-0227">DNA damage</keyword>
<feature type="domain" description="DNA polymerase beta thumb" evidence="5">
    <location>
        <begin position="120"/>
        <end position="179"/>
    </location>
</feature>
<keyword evidence="2 4" id="KW-0808">Transferase</keyword>
<dbReference type="InterPro" id="IPR037160">
    <property type="entry name" value="DNA_Pol_thumb_sf"/>
</dbReference>
<reference evidence="7" key="1">
    <citation type="submission" date="2023-07" db="EMBL/GenBank/DDBJ databases">
        <title>draft genome sequence of fig (Ficus carica).</title>
        <authorList>
            <person name="Takahashi T."/>
            <person name="Nishimura K."/>
        </authorList>
    </citation>
    <scope>NUCLEOTIDE SEQUENCE</scope>
</reference>
<dbReference type="FunFam" id="3.30.460.10:FF:000029">
    <property type="entry name" value="DNA polymerase"/>
    <property type="match status" value="1"/>
</dbReference>
<dbReference type="InterPro" id="IPR002008">
    <property type="entry name" value="DNA_pol_X_beta-like"/>
</dbReference>
<dbReference type="InterPro" id="IPR028207">
    <property type="entry name" value="DNA_pol_B_palm_palm"/>
</dbReference>
<evidence type="ECO:0000256" key="2">
    <source>
        <dbReference type="ARBA" id="ARBA00022679"/>
    </source>
</evidence>
<dbReference type="PANTHER" id="PTHR11276:SF41">
    <property type="entry name" value="DNA POLYMERASE LAMBDA"/>
    <property type="match status" value="1"/>
</dbReference>
<dbReference type="InterPro" id="IPR022312">
    <property type="entry name" value="DNA_pol_X"/>
</dbReference>
<accession>A0AA88JC50</accession>
<dbReference type="EMBL" id="BTGU01000606">
    <property type="protein sequence ID" value="GMN68405.1"/>
    <property type="molecule type" value="Genomic_DNA"/>
</dbReference>
<dbReference type="InterPro" id="IPR043519">
    <property type="entry name" value="NT_sf"/>
</dbReference>
<keyword evidence="4" id="KW-0539">Nucleus</keyword>
<dbReference type="Gene3D" id="3.30.210.10">
    <property type="entry name" value="DNA polymerase, thumb domain"/>
    <property type="match status" value="1"/>
</dbReference>
<evidence type="ECO:0000313" key="8">
    <source>
        <dbReference type="Proteomes" id="UP001187192"/>
    </source>
</evidence>
<comment type="catalytic activity">
    <reaction evidence="4">
        <text>DNA(n) + a 2'-deoxyribonucleoside 5'-triphosphate = DNA(n+1) + diphosphate</text>
        <dbReference type="Rhea" id="RHEA:22508"/>
        <dbReference type="Rhea" id="RHEA-COMP:17339"/>
        <dbReference type="Rhea" id="RHEA-COMP:17340"/>
        <dbReference type="ChEBI" id="CHEBI:33019"/>
        <dbReference type="ChEBI" id="CHEBI:61560"/>
        <dbReference type="ChEBI" id="CHEBI:173112"/>
        <dbReference type="EC" id="2.7.7.7"/>
    </reaction>
</comment>
<dbReference type="SUPFAM" id="SSF81301">
    <property type="entry name" value="Nucleotidyltransferase"/>
    <property type="match status" value="1"/>
</dbReference>
<evidence type="ECO:0000313" key="7">
    <source>
        <dbReference type="EMBL" id="GMN68405.1"/>
    </source>
</evidence>
<protein>
    <recommendedName>
        <fullName evidence="4">DNA polymerase</fullName>
        <ecNumber evidence="4">2.7.7.7</ecNumber>
    </recommendedName>
</protein>
<evidence type="ECO:0000256" key="3">
    <source>
        <dbReference type="ARBA" id="ARBA00022695"/>
    </source>
</evidence>
<dbReference type="FunFam" id="3.30.210.10:FF:000006">
    <property type="entry name" value="DNA polymerase"/>
    <property type="match status" value="1"/>
</dbReference>
<dbReference type="GO" id="GO:0003887">
    <property type="term" value="F:DNA-directed DNA polymerase activity"/>
    <property type="evidence" value="ECO:0007669"/>
    <property type="project" value="UniProtKB-UniRule"/>
</dbReference>
<keyword evidence="4" id="KW-0239">DNA-directed DNA polymerase</keyword>
<name>A0AA88JC50_FICCA</name>
<evidence type="ECO:0000259" key="5">
    <source>
        <dbReference type="Pfam" id="PF14791"/>
    </source>
</evidence>
<dbReference type="GO" id="GO:0006303">
    <property type="term" value="P:double-strand break repair via nonhomologous end joining"/>
    <property type="evidence" value="ECO:0007669"/>
    <property type="project" value="TreeGrafter"/>
</dbReference>
<keyword evidence="4" id="KW-0234">DNA repair</keyword>
<dbReference type="Pfam" id="PF14791">
    <property type="entry name" value="DNA_pol_B_thumb"/>
    <property type="match status" value="1"/>
</dbReference>
<comment type="subcellular location">
    <subcellularLocation>
        <location evidence="4">Nucleus</location>
    </subcellularLocation>
</comment>
<organism evidence="7 8">
    <name type="scientific">Ficus carica</name>
    <name type="common">Common fig</name>
    <dbReference type="NCBI Taxonomy" id="3494"/>
    <lineage>
        <taxon>Eukaryota</taxon>
        <taxon>Viridiplantae</taxon>
        <taxon>Streptophyta</taxon>
        <taxon>Embryophyta</taxon>
        <taxon>Tracheophyta</taxon>
        <taxon>Spermatophyta</taxon>
        <taxon>Magnoliopsida</taxon>
        <taxon>eudicotyledons</taxon>
        <taxon>Gunneridae</taxon>
        <taxon>Pentapetalae</taxon>
        <taxon>rosids</taxon>
        <taxon>fabids</taxon>
        <taxon>Rosales</taxon>
        <taxon>Moraceae</taxon>
        <taxon>Ficeae</taxon>
        <taxon>Ficus</taxon>
    </lineage>
</organism>
<dbReference type="EC" id="2.7.7.7" evidence="4"/>
<evidence type="ECO:0000259" key="6">
    <source>
        <dbReference type="Pfam" id="PF14792"/>
    </source>
</evidence>
<dbReference type="AlphaFoldDB" id="A0AA88JC50"/>
<dbReference type="Gene3D" id="3.30.460.10">
    <property type="entry name" value="Beta Polymerase, domain 2"/>
    <property type="match status" value="1"/>
</dbReference>
<dbReference type="PROSITE" id="PS00522">
    <property type="entry name" value="DNA_POLYMERASE_X"/>
    <property type="match status" value="1"/>
</dbReference>